<evidence type="ECO:0000256" key="3">
    <source>
        <dbReference type="SAM" id="MobiDB-lite"/>
    </source>
</evidence>
<name>A0ABQ8M2X4_LABRO</name>
<keyword evidence="6" id="KW-1185">Reference proteome</keyword>
<comment type="caution">
    <text evidence="5">The sequence shown here is derived from an EMBL/GenBank/DDBJ whole genome shotgun (WGS) entry which is preliminary data.</text>
</comment>
<evidence type="ECO:0000313" key="6">
    <source>
        <dbReference type="Proteomes" id="UP000830375"/>
    </source>
</evidence>
<dbReference type="Gene3D" id="3.30.70.270">
    <property type="match status" value="1"/>
</dbReference>
<sequence>MPPPGGIVQASASRPKPVPRVVGSTSQPVTLVDPDGSTRLRDPVRKASAQVQGHPVHICLIRQRCLSSACSDCGSPGKIEPAPPAKMESGFYSPYFIVSKKSSGLRLILNLLVLNQSLHRLPFKMLTSKRIISCICHQDWFTAVDLKDVYFHVSILRRHRPFLRFAFEGRVYQYKVLPFGLALSPRVFTKLVESLHTQLSLDLLCEHRDRVLRHLSHLGLQVNWEKSKLSPVQGISFLGMELDSVNMMARLTEERAQSVLSWTRQRSF</sequence>
<evidence type="ECO:0000313" key="5">
    <source>
        <dbReference type="EMBL" id="KAI2657248.1"/>
    </source>
</evidence>
<dbReference type="InterPro" id="IPR052055">
    <property type="entry name" value="Hepadnavirus_pol/RT"/>
</dbReference>
<dbReference type="Pfam" id="PF00078">
    <property type="entry name" value="RVT_1"/>
    <property type="match status" value="1"/>
</dbReference>
<accession>A0ABQ8M2X4</accession>
<dbReference type="InterPro" id="IPR043128">
    <property type="entry name" value="Rev_trsase/Diguanyl_cyclase"/>
</dbReference>
<feature type="region of interest" description="Disordered" evidence="3">
    <location>
        <begin position="1"/>
        <end position="36"/>
    </location>
</feature>
<evidence type="ECO:0000256" key="2">
    <source>
        <dbReference type="ARBA" id="ARBA00012180"/>
    </source>
</evidence>
<dbReference type="SUPFAM" id="SSF56672">
    <property type="entry name" value="DNA/RNA polymerases"/>
    <property type="match status" value="1"/>
</dbReference>
<dbReference type="InterPro" id="IPR043502">
    <property type="entry name" value="DNA/RNA_pol_sf"/>
</dbReference>
<organism evidence="5 6">
    <name type="scientific">Labeo rohita</name>
    <name type="common">Indian major carp</name>
    <name type="synonym">Cyprinus rohita</name>
    <dbReference type="NCBI Taxonomy" id="84645"/>
    <lineage>
        <taxon>Eukaryota</taxon>
        <taxon>Metazoa</taxon>
        <taxon>Chordata</taxon>
        <taxon>Craniata</taxon>
        <taxon>Vertebrata</taxon>
        <taxon>Euteleostomi</taxon>
        <taxon>Actinopterygii</taxon>
        <taxon>Neopterygii</taxon>
        <taxon>Teleostei</taxon>
        <taxon>Ostariophysi</taxon>
        <taxon>Cypriniformes</taxon>
        <taxon>Cyprinidae</taxon>
        <taxon>Labeoninae</taxon>
        <taxon>Labeonini</taxon>
        <taxon>Labeo</taxon>
    </lineage>
</organism>
<dbReference type="EC" id="3.1.26.4" evidence="2"/>
<dbReference type="PANTHER" id="PTHR33050">
    <property type="entry name" value="REVERSE TRANSCRIPTASE DOMAIN-CONTAINING PROTEIN"/>
    <property type="match status" value="1"/>
</dbReference>
<gene>
    <name evidence="5" type="ORF">H4Q32_030244</name>
</gene>
<evidence type="ECO:0000259" key="4">
    <source>
        <dbReference type="Pfam" id="PF00078"/>
    </source>
</evidence>
<dbReference type="Gene3D" id="3.10.10.10">
    <property type="entry name" value="HIV Type 1 Reverse Transcriptase, subunit A, domain 1"/>
    <property type="match status" value="1"/>
</dbReference>
<proteinExistence type="inferred from homology"/>
<dbReference type="PANTHER" id="PTHR33050:SF7">
    <property type="entry name" value="RIBONUCLEASE H"/>
    <property type="match status" value="1"/>
</dbReference>
<feature type="domain" description="Reverse transcriptase" evidence="4">
    <location>
        <begin position="116"/>
        <end position="201"/>
    </location>
</feature>
<protein>
    <recommendedName>
        <fullName evidence="2">ribonuclease H</fullName>
        <ecNumber evidence="2">3.1.26.4</ecNumber>
    </recommendedName>
</protein>
<dbReference type="CDD" id="cd03714">
    <property type="entry name" value="RT_DIRS1"/>
    <property type="match status" value="1"/>
</dbReference>
<comment type="similarity">
    <text evidence="1">Belongs to the beta type-B retroviral polymerase family. HERV class-II K(HML-2) pol subfamily.</text>
</comment>
<dbReference type="InterPro" id="IPR000477">
    <property type="entry name" value="RT_dom"/>
</dbReference>
<dbReference type="EMBL" id="JACTAM010000014">
    <property type="protein sequence ID" value="KAI2657248.1"/>
    <property type="molecule type" value="Genomic_DNA"/>
</dbReference>
<reference evidence="5 6" key="1">
    <citation type="submission" date="2022-01" db="EMBL/GenBank/DDBJ databases">
        <title>A high-quality chromosome-level genome assembly of rohu carp, Labeo rohita.</title>
        <authorList>
            <person name="Arick M.A. II"/>
            <person name="Hsu C.-Y."/>
            <person name="Magbanua Z."/>
            <person name="Pechanova O."/>
            <person name="Grover C."/>
            <person name="Miller E."/>
            <person name="Thrash A."/>
            <person name="Ezzel L."/>
            <person name="Alam S."/>
            <person name="Benzie J."/>
            <person name="Hamilton M."/>
            <person name="Karsi A."/>
            <person name="Lawrence M.L."/>
            <person name="Peterson D.G."/>
        </authorList>
    </citation>
    <scope>NUCLEOTIDE SEQUENCE [LARGE SCALE GENOMIC DNA]</scope>
    <source>
        <strain evidence="6">BAU-BD-2019</strain>
        <tissue evidence="5">Blood</tissue>
    </source>
</reference>
<dbReference type="Proteomes" id="UP000830375">
    <property type="component" value="Unassembled WGS sequence"/>
</dbReference>
<evidence type="ECO:0000256" key="1">
    <source>
        <dbReference type="ARBA" id="ARBA00010879"/>
    </source>
</evidence>